<reference evidence="2" key="1">
    <citation type="journal article" date="2020" name="Cell">
        <title>Large-Scale Comparative Analyses of Tick Genomes Elucidate Their Genetic Diversity and Vector Capacities.</title>
        <authorList>
            <consortium name="Tick Genome and Microbiome Consortium (TIGMIC)"/>
            <person name="Jia N."/>
            <person name="Wang J."/>
            <person name="Shi W."/>
            <person name="Du L."/>
            <person name="Sun Y."/>
            <person name="Zhan W."/>
            <person name="Jiang J.F."/>
            <person name="Wang Q."/>
            <person name="Zhang B."/>
            <person name="Ji P."/>
            <person name="Bell-Sakyi L."/>
            <person name="Cui X.M."/>
            <person name="Yuan T.T."/>
            <person name="Jiang B.G."/>
            <person name="Yang W.F."/>
            <person name="Lam T.T."/>
            <person name="Chang Q.C."/>
            <person name="Ding S.J."/>
            <person name="Wang X.J."/>
            <person name="Zhu J.G."/>
            <person name="Ruan X.D."/>
            <person name="Zhao L."/>
            <person name="Wei J.T."/>
            <person name="Ye R.Z."/>
            <person name="Que T.C."/>
            <person name="Du C.H."/>
            <person name="Zhou Y.H."/>
            <person name="Cheng J.X."/>
            <person name="Dai P.F."/>
            <person name="Guo W.B."/>
            <person name="Han X.H."/>
            <person name="Huang E.J."/>
            <person name="Li L.F."/>
            <person name="Wei W."/>
            <person name="Gao Y.C."/>
            <person name="Liu J.Z."/>
            <person name="Shao H.Z."/>
            <person name="Wang X."/>
            <person name="Wang C.C."/>
            <person name="Yang T.C."/>
            <person name="Huo Q.B."/>
            <person name="Li W."/>
            <person name="Chen H.Y."/>
            <person name="Chen S.E."/>
            <person name="Zhou L.G."/>
            <person name="Ni X.B."/>
            <person name="Tian J.H."/>
            <person name="Sheng Y."/>
            <person name="Liu T."/>
            <person name="Pan Y.S."/>
            <person name="Xia L.Y."/>
            <person name="Li J."/>
            <person name="Zhao F."/>
            <person name="Cao W.C."/>
        </authorList>
    </citation>
    <scope>NUCLEOTIDE SEQUENCE</scope>
    <source>
        <strain evidence="2">Rmic-2018</strain>
    </source>
</reference>
<dbReference type="EMBL" id="JABSTU010000002">
    <property type="protein sequence ID" value="KAH8037039.1"/>
    <property type="molecule type" value="Genomic_DNA"/>
</dbReference>
<feature type="region of interest" description="Disordered" evidence="1">
    <location>
        <begin position="106"/>
        <end position="154"/>
    </location>
</feature>
<organism evidence="2 3">
    <name type="scientific">Rhipicephalus microplus</name>
    <name type="common">Cattle tick</name>
    <name type="synonym">Boophilus microplus</name>
    <dbReference type="NCBI Taxonomy" id="6941"/>
    <lineage>
        <taxon>Eukaryota</taxon>
        <taxon>Metazoa</taxon>
        <taxon>Ecdysozoa</taxon>
        <taxon>Arthropoda</taxon>
        <taxon>Chelicerata</taxon>
        <taxon>Arachnida</taxon>
        <taxon>Acari</taxon>
        <taxon>Parasitiformes</taxon>
        <taxon>Ixodida</taxon>
        <taxon>Ixodoidea</taxon>
        <taxon>Ixodidae</taxon>
        <taxon>Rhipicephalinae</taxon>
        <taxon>Rhipicephalus</taxon>
        <taxon>Boophilus</taxon>
    </lineage>
</organism>
<name>A0A9J6ES73_RHIMP</name>
<evidence type="ECO:0000313" key="3">
    <source>
        <dbReference type="Proteomes" id="UP000821866"/>
    </source>
</evidence>
<sequence length="235" mass="25852">MHGRARAPRPGACGHIVPRRPPSESGCQYRSQQSPRHVQDRDMSAVAATTHRTARKKRKRSESKSSLSGCVATSRGSDTSPPSSSLFSTPANLPELFALLVMEREADQGKRQRDDSVDRTKPSVSRLRGDPPTTTTLVRTTKAKRDARLHQSHPAAASCLRTRKCSWLSLSKSSLEGGRTFDERMLKPKNVADSTVVVVRRKREEFAFGMEPDRMLSNSCCVPGPSCVRPSAKPS</sequence>
<proteinExistence type="predicted"/>
<gene>
    <name evidence="2" type="ORF">HPB51_008463</name>
</gene>
<protein>
    <submittedName>
        <fullName evidence="2">Uncharacterized protein</fullName>
    </submittedName>
</protein>
<reference evidence="2" key="2">
    <citation type="submission" date="2021-09" db="EMBL/GenBank/DDBJ databases">
        <authorList>
            <person name="Jia N."/>
            <person name="Wang J."/>
            <person name="Shi W."/>
            <person name="Du L."/>
            <person name="Sun Y."/>
            <person name="Zhan W."/>
            <person name="Jiang J."/>
            <person name="Wang Q."/>
            <person name="Zhang B."/>
            <person name="Ji P."/>
            <person name="Sakyi L.B."/>
            <person name="Cui X."/>
            <person name="Yuan T."/>
            <person name="Jiang B."/>
            <person name="Yang W."/>
            <person name="Lam T.T.-Y."/>
            <person name="Chang Q."/>
            <person name="Ding S."/>
            <person name="Wang X."/>
            <person name="Zhu J."/>
            <person name="Ruan X."/>
            <person name="Zhao L."/>
            <person name="Wei J."/>
            <person name="Que T."/>
            <person name="Du C."/>
            <person name="Cheng J."/>
            <person name="Dai P."/>
            <person name="Han X."/>
            <person name="Huang E."/>
            <person name="Gao Y."/>
            <person name="Liu J."/>
            <person name="Shao H."/>
            <person name="Ye R."/>
            <person name="Li L."/>
            <person name="Wei W."/>
            <person name="Wang X."/>
            <person name="Wang C."/>
            <person name="Huo Q."/>
            <person name="Li W."/>
            <person name="Guo W."/>
            <person name="Chen H."/>
            <person name="Chen S."/>
            <person name="Zhou L."/>
            <person name="Zhou L."/>
            <person name="Ni X."/>
            <person name="Tian J."/>
            <person name="Zhou Y."/>
            <person name="Sheng Y."/>
            <person name="Liu T."/>
            <person name="Pan Y."/>
            <person name="Xia L."/>
            <person name="Li J."/>
            <person name="Zhao F."/>
            <person name="Cao W."/>
        </authorList>
    </citation>
    <scope>NUCLEOTIDE SEQUENCE</scope>
    <source>
        <strain evidence="2">Rmic-2018</strain>
        <tissue evidence="2">Larvae</tissue>
    </source>
</reference>
<evidence type="ECO:0000313" key="2">
    <source>
        <dbReference type="EMBL" id="KAH8037039.1"/>
    </source>
</evidence>
<accession>A0A9J6ES73</accession>
<dbReference type="Proteomes" id="UP000821866">
    <property type="component" value="Chromosome 10"/>
</dbReference>
<feature type="compositionally biased region" description="Basic and acidic residues" evidence="1">
    <location>
        <begin position="106"/>
        <end position="121"/>
    </location>
</feature>
<feature type="region of interest" description="Disordered" evidence="1">
    <location>
        <begin position="1"/>
        <end position="89"/>
    </location>
</feature>
<feature type="compositionally biased region" description="Basic residues" evidence="1">
    <location>
        <begin position="52"/>
        <end position="61"/>
    </location>
</feature>
<feature type="compositionally biased region" description="Polar residues" evidence="1">
    <location>
        <begin position="25"/>
        <end position="36"/>
    </location>
</feature>
<dbReference type="AlphaFoldDB" id="A0A9J6ES73"/>
<feature type="compositionally biased region" description="Low complexity" evidence="1">
    <location>
        <begin position="73"/>
        <end position="89"/>
    </location>
</feature>
<keyword evidence="3" id="KW-1185">Reference proteome</keyword>
<comment type="caution">
    <text evidence="2">The sequence shown here is derived from an EMBL/GenBank/DDBJ whole genome shotgun (WGS) entry which is preliminary data.</text>
</comment>
<evidence type="ECO:0000256" key="1">
    <source>
        <dbReference type="SAM" id="MobiDB-lite"/>
    </source>
</evidence>